<dbReference type="SUPFAM" id="SSF47384">
    <property type="entry name" value="Homodimeric domain of signal transducing histidine kinase"/>
    <property type="match status" value="1"/>
</dbReference>
<evidence type="ECO:0000256" key="2">
    <source>
        <dbReference type="ARBA" id="ARBA00012438"/>
    </source>
</evidence>
<dbReference type="InterPro" id="IPR003661">
    <property type="entry name" value="HisK_dim/P_dom"/>
</dbReference>
<evidence type="ECO:0000256" key="5">
    <source>
        <dbReference type="ARBA" id="ARBA00022777"/>
    </source>
</evidence>
<dbReference type="EC" id="2.7.13.3" evidence="2"/>
<keyword evidence="5 8" id="KW-0418">Kinase</keyword>
<dbReference type="GO" id="GO:0000155">
    <property type="term" value="F:phosphorelay sensor kinase activity"/>
    <property type="evidence" value="ECO:0007669"/>
    <property type="project" value="InterPro"/>
</dbReference>
<dbReference type="AlphaFoldDB" id="A0A964BR75"/>
<dbReference type="Gene3D" id="3.30.565.10">
    <property type="entry name" value="Histidine kinase-like ATPase, C-terminal domain"/>
    <property type="match status" value="1"/>
</dbReference>
<keyword evidence="4" id="KW-0808">Transferase</keyword>
<keyword evidence="9" id="KW-1185">Reference proteome</keyword>
<evidence type="ECO:0000313" key="8">
    <source>
        <dbReference type="EMBL" id="MCC0176701.1"/>
    </source>
</evidence>
<dbReference type="SMART" id="SM00388">
    <property type="entry name" value="HisKA"/>
    <property type="match status" value="1"/>
</dbReference>
<dbReference type="Proteomes" id="UP000729733">
    <property type="component" value="Unassembled WGS sequence"/>
</dbReference>
<dbReference type="SMART" id="SM00387">
    <property type="entry name" value="HATPase_c"/>
    <property type="match status" value="1"/>
</dbReference>
<dbReference type="Pfam" id="PF02518">
    <property type="entry name" value="HATPase_c"/>
    <property type="match status" value="1"/>
</dbReference>
<dbReference type="CDD" id="cd00075">
    <property type="entry name" value="HATPase"/>
    <property type="match status" value="1"/>
</dbReference>
<evidence type="ECO:0000256" key="4">
    <source>
        <dbReference type="ARBA" id="ARBA00022679"/>
    </source>
</evidence>
<dbReference type="RefSeq" id="WP_229639737.1">
    <property type="nucleotide sequence ID" value="NZ_JADWDC010000011.1"/>
</dbReference>
<evidence type="ECO:0000313" key="9">
    <source>
        <dbReference type="Proteomes" id="UP000729733"/>
    </source>
</evidence>
<sequence>MNDRKILLLVEHQQNRQLLAQSLEQYYQVLVPRAGEDFNLVGEQMLTQEFDLCFIDYTAIHHLREKMLARRETAIPTFLPFVFLTTIQDIGISTDHLEPLIDDIIYLPIEKVELQTKIRVLLRSRSYSLQLQAAQKELNQNLIKEKKLNKIKSSFVSTVSHELRNPLNSISGMAQILETYGDKLNPDKKTEVLSQLRRNVTKMTNLIDNVLIVTQKDLDKLQFNPQPLNLEIFCRGLIGEIQTAFNNKQTINFIYQGQQEKFSLDGKLLSHVMTNLLTNACKYSPSNSEIDFEISSQTSELIFRIRDRGIGIPAEDIPQLFDSFYRGRNSQSYQGTGLGLAIAKEYVEFHQGTISVESELNVGTTFTVTIPIISSSLE</sequence>
<dbReference type="PANTHER" id="PTHR43711">
    <property type="entry name" value="TWO-COMPONENT HISTIDINE KINASE"/>
    <property type="match status" value="1"/>
</dbReference>
<proteinExistence type="predicted"/>
<gene>
    <name evidence="8" type="ORF">I4641_06875</name>
</gene>
<accession>A0A964BR75</accession>
<dbReference type="CDD" id="cd00082">
    <property type="entry name" value="HisKA"/>
    <property type="match status" value="1"/>
</dbReference>
<organism evidence="8 9">
    <name type="scientific">Waterburya agarophytonicola KI4</name>
    <dbReference type="NCBI Taxonomy" id="2874699"/>
    <lineage>
        <taxon>Bacteria</taxon>
        <taxon>Bacillati</taxon>
        <taxon>Cyanobacteriota</taxon>
        <taxon>Cyanophyceae</taxon>
        <taxon>Pleurocapsales</taxon>
        <taxon>Hyellaceae</taxon>
        <taxon>Waterburya</taxon>
        <taxon>Waterburya agarophytonicola</taxon>
    </lineage>
</organism>
<dbReference type="InterPro" id="IPR003594">
    <property type="entry name" value="HATPase_dom"/>
</dbReference>
<evidence type="ECO:0000256" key="3">
    <source>
        <dbReference type="ARBA" id="ARBA00022553"/>
    </source>
</evidence>
<evidence type="ECO:0000256" key="6">
    <source>
        <dbReference type="ARBA" id="ARBA00023012"/>
    </source>
</evidence>
<dbReference type="FunFam" id="3.30.565.10:FF:000006">
    <property type="entry name" value="Sensor histidine kinase WalK"/>
    <property type="match status" value="1"/>
</dbReference>
<keyword evidence="6" id="KW-0902">Two-component regulatory system</keyword>
<dbReference type="InterPro" id="IPR005467">
    <property type="entry name" value="His_kinase_dom"/>
</dbReference>
<evidence type="ECO:0000256" key="1">
    <source>
        <dbReference type="ARBA" id="ARBA00000085"/>
    </source>
</evidence>
<dbReference type="SUPFAM" id="SSF55874">
    <property type="entry name" value="ATPase domain of HSP90 chaperone/DNA topoisomerase II/histidine kinase"/>
    <property type="match status" value="1"/>
</dbReference>
<dbReference type="Pfam" id="PF00512">
    <property type="entry name" value="HisKA"/>
    <property type="match status" value="1"/>
</dbReference>
<dbReference type="Gene3D" id="3.40.50.2300">
    <property type="match status" value="1"/>
</dbReference>
<dbReference type="PANTHER" id="PTHR43711:SF26">
    <property type="entry name" value="SENSOR HISTIDINE KINASE RCSC"/>
    <property type="match status" value="1"/>
</dbReference>
<name>A0A964BR75_9CYAN</name>
<dbReference type="InterPro" id="IPR050736">
    <property type="entry name" value="Sensor_HK_Regulatory"/>
</dbReference>
<dbReference type="InterPro" id="IPR011006">
    <property type="entry name" value="CheY-like_superfamily"/>
</dbReference>
<comment type="caution">
    <text evidence="8">The sequence shown here is derived from an EMBL/GenBank/DDBJ whole genome shotgun (WGS) entry which is preliminary data.</text>
</comment>
<dbReference type="InterPro" id="IPR036890">
    <property type="entry name" value="HATPase_C_sf"/>
</dbReference>
<dbReference type="PRINTS" id="PR00344">
    <property type="entry name" value="BCTRLSENSOR"/>
</dbReference>
<feature type="domain" description="Histidine kinase" evidence="7">
    <location>
        <begin position="158"/>
        <end position="374"/>
    </location>
</feature>
<dbReference type="Gene3D" id="1.10.287.130">
    <property type="match status" value="1"/>
</dbReference>
<dbReference type="SUPFAM" id="SSF52172">
    <property type="entry name" value="CheY-like"/>
    <property type="match status" value="1"/>
</dbReference>
<dbReference type="EMBL" id="JADWDC010000011">
    <property type="protein sequence ID" value="MCC0176701.1"/>
    <property type="molecule type" value="Genomic_DNA"/>
</dbReference>
<comment type="catalytic activity">
    <reaction evidence="1">
        <text>ATP + protein L-histidine = ADP + protein N-phospho-L-histidine.</text>
        <dbReference type="EC" id="2.7.13.3"/>
    </reaction>
</comment>
<dbReference type="PROSITE" id="PS50109">
    <property type="entry name" value="HIS_KIN"/>
    <property type="match status" value="1"/>
</dbReference>
<protein>
    <recommendedName>
        <fullName evidence="2">histidine kinase</fullName>
        <ecNumber evidence="2">2.7.13.3</ecNumber>
    </recommendedName>
</protein>
<dbReference type="InterPro" id="IPR004358">
    <property type="entry name" value="Sig_transdc_His_kin-like_C"/>
</dbReference>
<keyword evidence="3" id="KW-0597">Phosphoprotein</keyword>
<evidence type="ECO:0000259" key="7">
    <source>
        <dbReference type="PROSITE" id="PS50109"/>
    </source>
</evidence>
<dbReference type="InterPro" id="IPR036097">
    <property type="entry name" value="HisK_dim/P_sf"/>
</dbReference>
<reference evidence="8" key="1">
    <citation type="journal article" date="2021" name="Antonie Van Leeuwenhoek">
        <title>Draft genome and description of Waterburya agarophytonicola gen. nov. sp. nov. (Pleurocapsales, Cyanobacteria): a seaweed symbiont.</title>
        <authorList>
            <person name="Bonthond G."/>
            <person name="Shalygin S."/>
            <person name="Bayer T."/>
            <person name="Weinberger F."/>
        </authorList>
    </citation>
    <scope>NUCLEOTIDE SEQUENCE</scope>
    <source>
        <strain evidence="8">KI4</strain>
    </source>
</reference>